<gene>
    <name evidence="3" type="ORF">LUZ62_077736</name>
</gene>
<accession>A0AAV8DIV6</accession>
<dbReference type="PANTHER" id="PTHR34223">
    <property type="entry name" value="OS11G0201299 PROTEIN"/>
    <property type="match status" value="1"/>
</dbReference>
<dbReference type="Gene3D" id="3.80.10.10">
    <property type="entry name" value="Ribonuclease Inhibitor"/>
    <property type="match status" value="1"/>
</dbReference>
<name>A0AAV8DIV6_9POAL</name>
<feature type="domain" description="F-box" evidence="2">
    <location>
        <begin position="97"/>
        <end position="145"/>
    </location>
</feature>
<dbReference type="InterPro" id="IPR053197">
    <property type="entry name" value="F-box_SCFL_complex_component"/>
</dbReference>
<reference evidence="3" key="1">
    <citation type="submission" date="2022-08" db="EMBL/GenBank/DDBJ databases">
        <authorList>
            <person name="Marques A."/>
        </authorList>
    </citation>
    <scope>NUCLEOTIDE SEQUENCE</scope>
    <source>
        <strain evidence="3">RhyPub2mFocal</strain>
        <tissue evidence="3">Leaves</tissue>
    </source>
</reference>
<keyword evidence="4" id="KW-1185">Reference proteome</keyword>
<dbReference type="PANTHER" id="PTHR34223:SF51">
    <property type="entry name" value="OS06G0556300 PROTEIN"/>
    <property type="match status" value="1"/>
</dbReference>
<dbReference type="CDD" id="cd22160">
    <property type="entry name" value="F-box_AtFBL13-like"/>
    <property type="match status" value="1"/>
</dbReference>
<feature type="region of interest" description="Disordered" evidence="1">
    <location>
        <begin position="69"/>
        <end position="99"/>
    </location>
</feature>
<dbReference type="InterPro" id="IPR053781">
    <property type="entry name" value="F-box_AtFBL13-like"/>
</dbReference>
<feature type="compositionally biased region" description="Polar residues" evidence="1">
    <location>
        <begin position="90"/>
        <end position="99"/>
    </location>
</feature>
<dbReference type="Gene3D" id="1.20.1280.50">
    <property type="match status" value="1"/>
</dbReference>
<evidence type="ECO:0000313" key="3">
    <source>
        <dbReference type="EMBL" id="KAJ4767361.1"/>
    </source>
</evidence>
<evidence type="ECO:0000259" key="2">
    <source>
        <dbReference type="PROSITE" id="PS50181"/>
    </source>
</evidence>
<dbReference type="Proteomes" id="UP001140206">
    <property type="component" value="Chromosome 4"/>
</dbReference>
<sequence>MIYPGKICQNSECKGISAYFQKKKKTIFSSQLRLLSPPLLYRFSLTALNRSSAAPRLAVRRLQKCKKNNFAPTRTRSMEPPNKNPRSNDEPTMSQSLPDLSTLPESVLIRILSCMDPKEAVQTCILSKRWRNLWTRVTSLNFNKHASECTADFVHFVTNMLFFHGDSKLDTFRLCWYIHKHEVSTHSSKIYQIYVSNITAWIFSALSCKPLTISLVLYGFPNLKLPHALFTCASLEQLELDLFDSRKKAIEPKCVNLPNLKKLKFRYCALYNLVMQGILSGCPLLEELSLDGCSLNISKMKSDQLRCLTILSCQSSRVVEIFMPSLISLHLEDYCPGIIKLSLKNTPSLSKVFVSYKTFNENYFSSAEFRFFNCLRTVTDLELYGPGLQGLLEKIILNCPKLDCLKHLTFGQGAIHKRPVLLCRLLRNTPNLQKLTISDKQHSVPEKPATSGEPKKKGATGRMSFKCKHLKAIEIKYSDPSGVQELVDILLQNVSHRKRVRIDLSRF</sequence>
<protein>
    <recommendedName>
        <fullName evidence="2">F-box domain-containing protein</fullName>
    </recommendedName>
</protein>
<dbReference type="InterPro" id="IPR036047">
    <property type="entry name" value="F-box-like_dom_sf"/>
</dbReference>
<evidence type="ECO:0000256" key="1">
    <source>
        <dbReference type="SAM" id="MobiDB-lite"/>
    </source>
</evidence>
<dbReference type="PROSITE" id="PS50181">
    <property type="entry name" value="FBOX"/>
    <property type="match status" value="1"/>
</dbReference>
<dbReference type="InterPro" id="IPR032675">
    <property type="entry name" value="LRR_dom_sf"/>
</dbReference>
<dbReference type="AlphaFoldDB" id="A0AAV8DIV6"/>
<dbReference type="SUPFAM" id="SSF52058">
    <property type="entry name" value="L domain-like"/>
    <property type="match status" value="1"/>
</dbReference>
<comment type="caution">
    <text evidence="3">The sequence shown here is derived from an EMBL/GenBank/DDBJ whole genome shotgun (WGS) entry which is preliminary data.</text>
</comment>
<dbReference type="InterPro" id="IPR001810">
    <property type="entry name" value="F-box_dom"/>
</dbReference>
<dbReference type="Pfam" id="PF00646">
    <property type="entry name" value="F-box"/>
    <property type="match status" value="1"/>
</dbReference>
<dbReference type="Pfam" id="PF24758">
    <property type="entry name" value="LRR_At5g56370"/>
    <property type="match status" value="1"/>
</dbReference>
<dbReference type="EMBL" id="JAMFTS010000004">
    <property type="protein sequence ID" value="KAJ4767361.1"/>
    <property type="molecule type" value="Genomic_DNA"/>
</dbReference>
<feature type="region of interest" description="Disordered" evidence="1">
    <location>
        <begin position="437"/>
        <end position="462"/>
    </location>
</feature>
<dbReference type="SUPFAM" id="SSF81383">
    <property type="entry name" value="F-box domain"/>
    <property type="match status" value="1"/>
</dbReference>
<organism evidence="3 4">
    <name type="scientific">Rhynchospora pubera</name>
    <dbReference type="NCBI Taxonomy" id="906938"/>
    <lineage>
        <taxon>Eukaryota</taxon>
        <taxon>Viridiplantae</taxon>
        <taxon>Streptophyta</taxon>
        <taxon>Embryophyta</taxon>
        <taxon>Tracheophyta</taxon>
        <taxon>Spermatophyta</taxon>
        <taxon>Magnoliopsida</taxon>
        <taxon>Liliopsida</taxon>
        <taxon>Poales</taxon>
        <taxon>Cyperaceae</taxon>
        <taxon>Cyperoideae</taxon>
        <taxon>Rhynchosporeae</taxon>
        <taxon>Rhynchospora</taxon>
    </lineage>
</organism>
<evidence type="ECO:0000313" key="4">
    <source>
        <dbReference type="Proteomes" id="UP001140206"/>
    </source>
</evidence>
<dbReference type="InterPro" id="IPR055411">
    <property type="entry name" value="LRR_FXL15/At3g58940/PEG3-like"/>
</dbReference>
<proteinExistence type="predicted"/>
<dbReference type="SMART" id="SM00256">
    <property type="entry name" value="FBOX"/>
    <property type="match status" value="1"/>
</dbReference>